<feature type="transmembrane region" description="Helical" evidence="1">
    <location>
        <begin position="107"/>
        <end position="125"/>
    </location>
</feature>
<feature type="transmembrane region" description="Helical" evidence="1">
    <location>
        <begin position="53"/>
        <end position="74"/>
    </location>
</feature>
<dbReference type="Proteomes" id="UP000319825">
    <property type="component" value="Unassembled WGS sequence"/>
</dbReference>
<organism evidence="2 3">
    <name type="scientific">Micromonospora olivasterospora</name>
    <dbReference type="NCBI Taxonomy" id="1880"/>
    <lineage>
        <taxon>Bacteria</taxon>
        <taxon>Bacillati</taxon>
        <taxon>Actinomycetota</taxon>
        <taxon>Actinomycetes</taxon>
        <taxon>Micromonosporales</taxon>
        <taxon>Micromonosporaceae</taxon>
        <taxon>Micromonospora</taxon>
    </lineage>
</organism>
<name>A0A562IEA4_MICOL</name>
<proteinExistence type="predicted"/>
<evidence type="ECO:0000256" key="1">
    <source>
        <dbReference type="SAM" id="Phobius"/>
    </source>
</evidence>
<evidence type="ECO:0000313" key="3">
    <source>
        <dbReference type="Proteomes" id="UP000319825"/>
    </source>
</evidence>
<protein>
    <submittedName>
        <fullName evidence="2">Uncharacterized protein</fullName>
    </submittedName>
</protein>
<keyword evidence="1" id="KW-1133">Transmembrane helix</keyword>
<evidence type="ECO:0000313" key="2">
    <source>
        <dbReference type="EMBL" id="TWH69186.1"/>
    </source>
</evidence>
<gene>
    <name evidence="2" type="ORF">JD77_04194</name>
</gene>
<dbReference type="OrthoDB" id="3387695at2"/>
<keyword evidence="1" id="KW-0812">Transmembrane</keyword>
<dbReference type="EMBL" id="VLKE01000001">
    <property type="protein sequence ID" value="TWH69186.1"/>
    <property type="molecule type" value="Genomic_DNA"/>
</dbReference>
<dbReference type="AlphaFoldDB" id="A0A562IEA4"/>
<sequence length="148" mass="15425">MVATIGGFLVVPALYRATVHLWHYNAFFGALAAAGVEPGAVRPVVDALDRDPMVIASFAFWILGWLVGLLVLAFGAWRARLVPVWVPLALAAGQVLDLLSASAAPKLAVSVLMAAGLFGLSRAVAAGLDTRRVRDDAAPRATGAVAPR</sequence>
<dbReference type="RefSeq" id="WP_145775804.1">
    <property type="nucleotide sequence ID" value="NZ_BAAATQ010000101.1"/>
</dbReference>
<reference evidence="2 3" key="1">
    <citation type="submission" date="2019-07" db="EMBL/GenBank/DDBJ databases">
        <title>R&amp;d 2014.</title>
        <authorList>
            <person name="Klenk H.-P."/>
        </authorList>
    </citation>
    <scope>NUCLEOTIDE SEQUENCE [LARGE SCALE GENOMIC DNA]</scope>
    <source>
        <strain evidence="2 3">DSM 43868</strain>
    </source>
</reference>
<feature type="transmembrane region" description="Helical" evidence="1">
    <location>
        <begin position="81"/>
        <end position="101"/>
    </location>
</feature>
<accession>A0A562IEA4</accession>
<keyword evidence="1" id="KW-0472">Membrane</keyword>
<keyword evidence="3" id="KW-1185">Reference proteome</keyword>
<comment type="caution">
    <text evidence="2">The sequence shown here is derived from an EMBL/GenBank/DDBJ whole genome shotgun (WGS) entry which is preliminary data.</text>
</comment>